<dbReference type="EMBL" id="ADLN01000008">
    <property type="protein sequence ID" value="EHI61082.1"/>
    <property type="molecule type" value="Genomic_DNA"/>
</dbReference>
<gene>
    <name evidence="2" type="ORF">HMPREF9473_00896</name>
</gene>
<keyword evidence="3" id="KW-1185">Reference proteome</keyword>
<dbReference type="PATRIC" id="fig|742737.3.peg.892"/>
<dbReference type="AlphaFoldDB" id="G5IBL9"/>
<evidence type="ECO:0000313" key="2">
    <source>
        <dbReference type="EMBL" id="EHI61082.1"/>
    </source>
</evidence>
<feature type="compositionally biased region" description="Basic and acidic residues" evidence="1">
    <location>
        <begin position="1"/>
        <end position="10"/>
    </location>
</feature>
<evidence type="ECO:0000313" key="3">
    <source>
        <dbReference type="Proteomes" id="UP000005384"/>
    </source>
</evidence>
<organism evidence="2 3">
    <name type="scientific">Hungatella hathewayi WAL-18680</name>
    <dbReference type="NCBI Taxonomy" id="742737"/>
    <lineage>
        <taxon>Bacteria</taxon>
        <taxon>Bacillati</taxon>
        <taxon>Bacillota</taxon>
        <taxon>Clostridia</taxon>
        <taxon>Lachnospirales</taxon>
        <taxon>Lachnospiraceae</taxon>
        <taxon>Hungatella</taxon>
    </lineage>
</organism>
<reference evidence="2 3" key="1">
    <citation type="submission" date="2011-08" db="EMBL/GenBank/DDBJ databases">
        <title>The Genome Sequence of Clostridium hathewayi WAL-18680.</title>
        <authorList>
            <consortium name="The Broad Institute Genome Sequencing Platform"/>
            <person name="Earl A."/>
            <person name="Ward D."/>
            <person name="Feldgarden M."/>
            <person name="Gevers D."/>
            <person name="Finegold S.M."/>
            <person name="Summanen P.H."/>
            <person name="Molitoris D.R."/>
            <person name="Song M."/>
            <person name="Daigneault M."/>
            <person name="Allen-Vercoe E."/>
            <person name="Young S.K."/>
            <person name="Zeng Q."/>
            <person name="Gargeya S."/>
            <person name="Fitzgerald M."/>
            <person name="Haas B."/>
            <person name="Abouelleil A."/>
            <person name="Alvarado L."/>
            <person name="Arachchi H.M."/>
            <person name="Berlin A."/>
            <person name="Brown A."/>
            <person name="Chapman S.B."/>
            <person name="Chen Z."/>
            <person name="Dunbar C."/>
            <person name="Freedman E."/>
            <person name="Gearin G."/>
            <person name="Gellesch M."/>
            <person name="Goldberg J."/>
            <person name="Griggs A."/>
            <person name="Gujja S."/>
            <person name="Heiman D."/>
            <person name="Howarth C."/>
            <person name="Larson L."/>
            <person name="Lui A."/>
            <person name="MacDonald P.J.P."/>
            <person name="Montmayeur A."/>
            <person name="Murphy C."/>
            <person name="Neiman D."/>
            <person name="Pearson M."/>
            <person name="Priest M."/>
            <person name="Roberts A."/>
            <person name="Saif S."/>
            <person name="Shea T."/>
            <person name="Shenoy N."/>
            <person name="Sisk P."/>
            <person name="Stolte C."/>
            <person name="Sykes S."/>
            <person name="Wortman J."/>
            <person name="Nusbaum C."/>
            <person name="Birren B."/>
        </authorList>
    </citation>
    <scope>NUCLEOTIDE SEQUENCE [LARGE SCALE GENOMIC DNA]</scope>
    <source>
        <strain evidence="2 3">WAL-18680</strain>
    </source>
</reference>
<name>G5IBL9_9FIRM</name>
<feature type="region of interest" description="Disordered" evidence="1">
    <location>
        <begin position="1"/>
        <end position="30"/>
    </location>
</feature>
<evidence type="ECO:0000256" key="1">
    <source>
        <dbReference type="SAM" id="MobiDB-lite"/>
    </source>
</evidence>
<proteinExistence type="predicted"/>
<dbReference type="Proteomes" id="UP000005384">
    <property type="component" value="Unassembled WGS sequence"/>
</dbReference>
<accession>G5IBL9</accession>
<sequence length="508" mass="57173">MESYIKENKAKIHPGKQTSNSSPKPLHSMSGTQIHLNLRPFSPDTQTFVSHPAHQQQEPVAQFFRLSLNSNPEDFKFFQVIRKIPVSAIPEADIRAAPEELQKIWSDSSLNTTETSLAFQERLSQSKIITESLRRSITEHEDIVLEGHGTFDGQISDDVHEVNSMQSYTPSMLAELICLLLDINRFSQAHPWHGRLILLGCSTGNLIQETASAIVQKMKFPITILGSSNTVFVTPTDSGIPIYRTLCRDDDTVTSQDSKLALYWVNTLQIGLNLIRTFDEEPITKHCNNININWIPQSTLSELRITLNELIKQFKSFNIRMAGWPIFNCDSILYDTSSWALNIYTRLKSLYLIQRIGTSTSYYKPPEYGLISKKKTNETLRQMDELLTSILSQASTPIEFRTGAGLFTYNAALDVSKSNMQYKAPPADPLPKVSISLPDISTSYDTELEILLNQLAETPIVSASLALANEQNMVLNYIPPERPKPVTKLSDGAFDDIENDFVDYSDSD</sequence>
<protein>
    <submittedName>
        <fullName evidence="2">Uncharacterized protein</fullName>
    </submittedName>
</protein>
<feature type="compositionally biased region" description="Polar residues" evidence="1">
    <location>
        <begin position="16"/>
        <end position="30"/>
    </location>
</feature>
<dbReference type="HOGENOM" id="CLU_536147_0_0_9"/>
<dbReference type="RefSeq" id="WP_006778882.1">
    <property type="nucleotide sequence ID" value="NZ_CP040506.1"/>
</dbReference>
<comment type="caution">
    <text evidence="2">The sequence shown here is derived from an EMBL/GenBank/DDBJ whole genome shotgun (WGS) entry which is preliminary data.</text>
</comment>